<keyword evidence="2" id="KW-0378">Hydrolase</keyword>
<keyword evidence="2" id="KW-0347">Helicase</keyword>
<sequence length="101" mass="11384">MPPKKRHDLSDRNKQAEKRRNQLRAAEEKNTYIKSFKTAIEVSAEQSDVKIVLHAEKKATQNGHARSYNLPTSREIAALLPGDSTGNLDIILRCREGDGQE</sequence>
<dbReference type="Proteomes" id="UP000762676">
    <property type="component" value="Unassembled WGS sequence"/>
</dbReference>
<accession>A0AAV4H2D4</accession>
<evidence type="ECO:0000313" key="2">
    <source>
        <dbReference type="EMBL" id="GFR92348.1"/>
    </source>
</evidence>
<dbReference type="AlphaFoldDB" id="A0AAV4H2D4"/>
<dbReference type="GO" id="GO:0004386">
    <property type="term" value="F:helicase activity"/>
    <property type="evidence" value="ECO:0007669"/>
    <property type="project" value="UniProtKB-KW"/>
</dbReference>
<feature type="compositionally biased region" description="Basic and acidic residues" evidence="1">
    <location>
        <begin position="8"/>
        <end position="24"/>
    </location>
</feature>
<name>A0AAV4H2D4_9GAST</name>
<organism evidence="2 3">
    <name type="scientific">Elysia marginata</name>
    <dbReference type="NCBI Taxonomy" id="1093978"/>
    <lineage>
        <taxon>Eukaryota</taxon>
        <taxon>Metazoa</taxon>
        <taxon>Spiralia</taxon>
        <taxon>Lophotrochozoa</taxon>
        <taxon>Mollusca</taxon>
        <taxon>Gastropoda</taxon>
        <taxon>Heterobranchia</taxon>
        <taxon>Euthyneura</taxon>
        <taxon>Panpulmonata</taxon>
        <taxon>Sacoglossa</taxon>
        <taxon>Placobranchoidea</taxon>
        <taxon>Plakobranchidae</taxon>
        <taxon>Elysia</taxon>
    </lineage>
</organism>
<keyword evidence="3" id="KW-1185">Reference proteome</keyword>
<feature type="region of interest" description="Disordered" evidence="1">
    <location>
        <begin position="1"/>
        <end position="24"/>
    </location>
</feature>
<keyword evidence="2" id="KW-0547">Nucleotide-binding</keyword>
<keyword evidence="2" id="KW-0067">ATP-binding</keyword>
<evidence type="ECO:0000313" key="3">
    <source>
        <dbReference type="Proteomes" id="UP000762676"/>
    </source>
</evidence>
<comment type="caution">
    <text evidence="2">The sequence shown here is derived from an EMBL/GenBank/DDBJ whole genome shotgun (WGS) entry which is preliminary data.</text>
</comment>
<reference evidence="2 3" key="1">
    <citation type="journal article" date="2021" name="Elife">
        <title>Chloroplast acquisition without the gene transfer in kleptoplastic sea slugs, Plakobranchus ocellatus.</title>
        <authorList>
            <person name="Maeda T."/>
            <person name="Takahashi S."/>
            <person name="Yoshida T."/>
            <person name="Shimamura S."/>
            <person name="Takaki Y."/>
            <person name="Nagai Y."/>
            <person name="Toyoda A."/>
            <person name="Suzuki Y."/>
            <person name="Arimoto A."/>
            <person name="Ishii H."/>
            <person name="Satoh N."/>
            <person name="Nishiyama T."/>
            <person name="Hasebe M."/>
            <person name="Maruyama T."/>
            <person name="Minagawa J."/>
            <person name="Obokata J."/>
            <person name="Shigenobu S."/>
        </authorList>
    </citation>
    <scope>NUCLEOTIDE SEQUENCE [LARGE SCALE GENOMIC DNA]</scope>
</reference>
<dbReference type="EMBL" id="BMAT01012433">
    <property type="protein sequence ID" value="GFR92348.1"/>
    <property type="molecule type" value="Genomic_DNA"/>
</dbReference>
<gene>
    <name evidence="2" type="ORF">ElyMa_006198500</name>
</gene>
<evidence type="ECO:0000256" key="1">
    <source>
        <dbReference type="SAM" id="MobiDB-lite"/>
    </source>
</evidence>
<protein>
    <submittedName>
        <fullName evidence="2">DNA helicase</fullName>
    </submittedName>
</protein>
<proteinExistence type="predicted"/>